<dbReference type="InterPro" id="IPR016208">
    <property type="entry name" value="Ald_Oxase/xanthine_DH-like"/>
</dbReference>
<evidence type="ECO:0000256" key="1">
    <source>
        <dbReference type="ARBA" id="ARBA00006849"/>
    </source>
</evidence>
<dbReference type="InterPro" id="IPR006058">
    <property type="entry name" value="2Fe2S_fd_BS"/>
</dbReference>
<dbReference type="InterPro" id="IPR036884">
    <property type="entry name" value="2Fe-2S-bd_dom_sf"/>
</dbReference>
<keyword evidence="4" id="KW-0479">Metal-binding</keyword>
<dbReference type="PANTHER" id="PTHR11908">
    <property type="entry name" value="XANTHINE DEHYDROGENASE"/>
    <property type="match status" value="1"/>
</dbReference>
<evidence type="ECO:0000256" key="8">
    <source>
        <dbReference type="ARBA" id="ARBA00023014"/>
    </source>
</evidence>
<dbReference type="InterPro" id="IPR036856">
    <property type="entry name" value="Ald_Oxase/Xan_DH_a/b_sf"/>
</dbReference>
<dbReference type="InterPro" id="IPR037165">
    <property type="entry name" value="AldOxase/xan_DH_Mopterin-bd_sf"/>
</dbReference>
<dbReference type="SMART" id="SM01092">
    <property type="entry name" value="CO_deh_flav_C"/>
    <property type="match status" value="1"/>
</dbReference>
<keyword evidence="8" id="KW-0411">Iron-sulfur</keyword>
<reference evidence="11" key="1">
    <citation type="submission" date="2022-03" db="EMBL/GenBank/DDBJ databases">
        <authorList>
            <person name="Martin H S."/>
        </authorList>
    </citation>
    <scope>NUCLEOTIDE SEQUENCE</scope>
</reference>
<dbReference type="Pfam" id="PF03450">
    <property type="entry name" value="CO_deh_flav_C"/>
    <property type="match status" value="1"/>
</dbReference>
<protein>
    <recommendedName>
        <fullName evidence="13">Aldehyde oxidase</fullName>
    </recommendedName>
</protein>
<evidence type="ECO:0000259" key="10">
    <source>
        <dbReference type="SMART" id="SM01092"/>
    </source>
</evidence>
<dbReference type="Proteomes" id="UP000837857">
    <property type="component" value="Chromosome 24"/>
</dbReference>
<dbReference type="InterPro" id="IPR036010">
    <property type="entry name" value="2Fe-2S_ferredoxin-like_sf"/>
</dbReference>
<dbReference type="SMART" id="SM01008">
    <property type="entry name" value="Ald_Xan_dh_C"/>
    <property type="match status" value="1"/>
</dbReference>
<dbReference type="Gene3D" id="3.30.465.10">
    <property type="match status" value="1"/>
</dbReference>
<dbReference type="PIRSF" id="PIRSF000127">
    <property type="entry name" value="Xanthine_DH"/>
    <property type="match status" value="1"/>
</dbReference>
<dbReference type="Pfam" id="PF02738">
    <property type="entry name" value="MoCoBD_1"/>
    <property type="match status" value="1"/>
</dbReference>
<keyword evidence="12" id="KW-1185">Reference proteome</keyword>
<dbReference type="Gene3D" id="3.90.1170.50">
    <property type="entry name" value="Aldehyde oxidase/xanthine dehydrogenase, a/b hammerhead"/>
    <property type="match status" value="1"/>
</dbReference>
<evidence type="ECO:0000256" key="3">
    <source>
        <dbReference type="ARBA" id="ARBA00022630"/>
    </source>
</evidence>
<dbReference type="Gene3D" id="3.30.365.10">
    <property type="entry name" value="Aldehyde oxidase/xanthine dehydrogenase, molybdopterin binding domain"/>
    <property type="match status" value="4"/>
</dbReference>
<dbReference type="PROSITE" id="PS00197">
    <property type="entry name" value="2FE2S_FER_1"/>
    <property type="match status" value="1"/>
</dbReference>
<dbReference type="InterPro" id="IPR036683">
    <property type="entry name" value="CO_DH_flav_C_dom_sf"/>
</dbReference>
<evidence type="ECO:0000256" key="6">
    <source>
        <dbReference type="ARBA" id="ARBA00023002"/>
    </source>
</evidence>
<evidence type="ECO:0000313" key="12">
    <source>
        <dbReference type="Proteomes" id="UP000837857"/>
    </source>
</evidence>
<sequence>MDRIVFSVNGKQCSVGPDIDSDLSLNDYLRNYLNLRGTKYMCKEGGCGACVVAVTTVDHFGRKRTLCYHPVQRALAEYNGSQCGYCSPGWVMSMYSLLESSNHNFTSYEIEKSFASNTCRCTGYRTILDAFKSFAKIETKFNINDIEDLNICNSQKSCDTKCDNTWCIVGKNDLKFDVKKIIMKDGHVWYKANNVQDVFDVLKTEGTKSYQLINGNTGRGAFPIVIGTIGGNLMLKHKHPSFPSDIFLLFETVRATLTIRDANGSMDMSLPNFLSTDMTGKLLAEIKLPPLSSNNYFISFKVMPRSQNAPAHVNAAFIYQLHRADRETLQSVSIVVGGLSEKFVRAHNTEKFLLGKKLFTNETLQGALRVLDKEMPMEEIRANSKAQYRKKCVLGLFYKGLLSLIPPEKVNTRYRSGANDFKKTRPVSKGSEIYDTNPLLWPLNEPMPKLESLVQCSGEALYVNDVPAQANEVFCSFVTSNVCRGVIKSIDPTAALELPGVLSFFTAKNIPGKNSFLPKKVPGILVSEEVLCERDVKYYDQPIGIIVADTEKLANHAARLVKAKYEQVKSLPVLTIADAKSREPERVSLLLFYPARGRGLDIKTVIKGKQCSSGQYHYHMETQSCVTRCSEDGIDVYAASQWPNQIHVAISEMLKLPQNRINIAIPRCGGSFGAKITRSGMVACACALVTHLTTRPSRFVMSMEANMRIVGKRLPYLLEYEVGVDKAGEIQYMEYNLYEDHGYVVSDTVTIFSTAAIKNCYNNKRWQYKLFTVTTDTASNTYARSPGALETIAMTEHVMERISYELDLDPVEVRLKNVNPLLTDVSEIVRNLLEDSDYKKRREEMKNFNEKNRWKKRGLRVAIMSWPAGTIMDYHILITVYHGDATVVVKHGGIEVGQGINTKVAQAVAYTLSVSLDKVRVKPYEVSSNPNCSTSGSSRTTHAICFGAIKCCQLLLDRLSVVRDTLSNPTWELLIQAAFTAGINLQASYRVTPNDEEVHRSAGAAVAEVELDILTGEHEVLRVDIIEDVGLSLNPEIDVGQIEGAFVMGLGYWTCEQLLYDETTGELLTNRSWNYHVPLAKDIPLDFRVKLRRNSLNPIGTLGARAVSEPPICLAVSVAFALREAIAASRVDSGYPRNQWFDVDGPYTLETNLLKSDARQDEFLFY</sequence>
<proteinExistence type="inferred from homology"/>
<dbReference type="PANTHER" id="PTHR11908:SF132">
    <property type="entry name" value="ALDEHYDE OXIDASE 1-RELATED"/>
    <property type="match status" value="1"/>
</dbReference>
<name>A0ABN8IGV4_9NEOP</name>
<keyword evidence="2" id="KW-0500">Molybdenum</keyword>
<dbReference type="InterPro" id="IPR008274">
    <property type="entry name" value="AldOxase/xan_DH_MoCoBD1"/>
</dbReference>
<dbReference type="EMBL" id="OW152836">
    <property type="protein sequence ID" value="CAH2057001.1"/>
    <property type="molecule type" value="Genomic_DNA"/>
</dbReference>
<keyword evidence="7" id="KW-0408">Iron</keyword>
<dbReference type="SUPFAM" id="SSF54665">
    <property type="entry name" value="CO dehydrogenase molybdoprotein N-domain-like"/>
    <property type="match status" value="1"/>
</dbReference>
<dbReference type="SUPFAM" id="SSF47741">
    <property type="entry name" value="CO dehydrogenase ISP C-domain like"/>
    <property type="match status" value="1"/>
</dbReference>
<dbReference type="CDD" id="cd00207">
    <property type="entry name" value="fer2"/>
    <property type="match status" value="1"/>
</dbReference>
<dbReference type="SUPFAM" id="SSF56003">
    <property type="entry name" value="Molybdenum cofactor-binding domain"/>
    <property type="match status" value="1"/>
</dbReference>
<dbReference type="SUPFAM" id="SSF54292">
    <property type="entry name" value="2Fe-2S ferredoxin-like"/>
    <property type="match status" value="1"/>
</dbReference>
<evidence type="ECO:0000256" key="2">
    <source>
        <dbReference type="ARBA" id="ARBA00022505"/>
    </source>
</evidence>
<accession>A0ABN8IGV4</accession>
<keyword evidence="3" id="KW-0285">Flavoprotein</keyword>
<feature type="domain" description="Aldehyde oxidase/xanthine dehydrogenase a/b hammerhead" evidence="9">
    <location>
        <begin position="457"/>
        <end position="569"/>
    </location>
</feature>
<dbReference type="InterPro" id="IPR000674">
    <property type="entry name" value="Ald_Oxase/Xan_DH_a/b"/>
</dbReference>
<gene>
    <name evidence="11" type="ORF">IPOD504_LOCUS9921</name>
</gene>
<evidence type="ECO:0000256" key="5">
    <source>
        <dbReference type="ARBA" id="ARBA00022827"/>
    </source>
</evidence>
<dbReference type="InterPro" id="IPR005107">
    <property type="entry name" value="CO_DH_flav_C"/>
</dbReference>
<dbReference type="SUPFAM" id="SSF55447">
    <property type="entry name" value="CO dehydrogenase flavoprotein C-terminal domain-like"/>
    <property type="match status" value="1"/>
</dbReference>
<dbReference type="Pfam" id="PF20256">
    <property type="entry name" value="MoCoBD_2"/>
    <property type="match status" value="1"/>
</dbReference>
<dbReference type="InterPro" id="IPR046867">
    <property type="entry name" value="AldOxase/xan_DH_MoCoBD2"/>
</dbReference>
<evidence type="ECO:0000313" key="11">
    <source>
        <dbReference type="EMBL" id="CAH2057001.1"/>
    </source>
</evidence>
<dbReference type="InterPro" id="IPR001041">
    <property type="entry name" value="2Fe-2S_ferredoxin-type"/>
</dbReference>
<comment type="similarity">
    <text evidence="1">Belongs to the xanthine dehydrogenase family.</text>
</comment>
<keyword evidence="5" id="KW-0274">FAD</keyword>
<evidence type="ECO:0000259" key="9">
    <source>
        <dbReference type="SMART" id="SM01008"/>
    </source>
</evidence>
<dbReference type="SUPFAM" id="SSF56176">
    <property type="entry name" value="FAD-binding/transporter-associated domain-like"/>
    <property type="match status" value="1"/>
</dbReference>
<dbReference type="InterPro" id="IPR016169">
    <property type="entry name" value="FAD-bd_PCMH_sub2"/>
</dbReference>
<dbReference type="InterPro" id="IPR036318">
    <property type="entry name" value="FAD-bd_PCMH-like_sf"/>
</dbReference>
<evidence type="ECO:0008006" key="13">
    <source>
        <dbReference type="Google" id="ProtNLM"/>
    </source>
</evidence>
<evidence type="ECO:0000256" key="4">
    <source>
        <dbReference type="ARBA" id="ARBA00022723"/>
    </source>
</evidence>
<feature type="non-terminal residue" evidence="11">
    <location>
        <position position="1166"/>
    </location>
</feature>
<evidence type="ECO:0000256" key="7">
    <source>
        <dbReference type="ARBA" id="ARBA00023004"/>
    </source>
</evidence>
<dbReference type="InterPro" id="IPR002888">
    <property type="entry name" value="2Fe-2S-bd"/>
</dbReference>
<organism evidence="11 12">
    <name type="scientific">Iphiclides podalirius</name>
    <name type="common">scarce swallowtail</name>
    <dbReference type="NCBI Taxonomy" id="110791"/>
    <lineage>
        <taxon>Eukaryota</taxon>
        <taxon>Metazoa</taxon>
        <taxon>Ecdysozoa</taxon>
        <taxon>Arthropoda</taxon>
        <taxon>Hexapoda</taxon>
        <taxon>Insecta</taxon>
        <taxon>Pterygota</taxon>
        <taxon>Neoptera</taxon>
        <taxon>Endopterygota</taxon>
        <taxon>Lepidoptera</taxon>
        <taxon>Glossata</taxon>
        <taxon>Ditrysia</taxon>
        <taxon>Papilionoidea</taxon>
        <taxon>Papilionidae</taxon>
        <taxon>Papilioninae</taxon>
        <taxon>Iphiclides</taxon>
    </lineage>
</organism>
<feature type="domain" description="CO dehydrogenase flavoprotein C-terminal" evidence="10">
    <location>
        <begin position="298"/>
        <end position="404"/>
    </location>
</feature>
<dbReference type="Pfam" id="PF01315">
    <property type="entry name" value="Ald_Xan_dh_C"/>
    <property type="match status" value="1"/>
</dbReference>
<keyword evidence="6" id="KW-0560">Oxidoreductase</keyword>
<dbReference type="Gene3D" id="1.10.150.120">
    <property type="entry name" value="[2Fe-2S]-binding domain"/>
    <property type="match status" value="1"/>
</dbReference>
<dbReference type="Gene3D" id="3.30.390.50">
    <property type="entry name" value="CO dehydrogenase flavoprotein, C-terminal domain"/>
    <property type="match status" value="1"/>
</dbReference>
<dbReference type="Pfam" id="PF01799">
    <property type="entry name" value="Fer2_2"/>
    <property type="match status" value="1"/>
</dbReference>